<protein>
    <submittedName>
        <fullName evidence="1">Uncharacterized protein</fullName>
    </submittedName>
</protein>
<dbReference type="AlphaFoldDB" id="A0A1V5ZKB3"/>
<proteinExistence type="predicted"/>
<accession>A0A1V5ZKB3</accession>
<gene>
    <name evidence="1" type="ORF">BWY04_01272</name>
</gene>
<sequence>MVKYLIQKNIFKNILFPNNKYSSLYKSIKPQYGINLSLFDIRKKIEYFKQTKKEMS</sequence>
<evidence type="ECO:0000313" key="1">
    <source>
        <dbReference type="EMBL" id="OQB40639.1"/>
    </source>
</evidence>
<reference evidence="1" key="1">
    <citation type="submission" date="2017-02" db="EMBL/GenBank/DDBJ databases">
        <title>Delving into the versatile metabolic prowess of the omnipresent phylum Bacteroidetes.</title>
        <authorList>
            <person name="Nobu M.K."/>
            <person name="Mei R."/>
            <person name="Narihiro T."/>
            <person name="Kuroda K."/>
            <person name="Liu W.-T."/>
        </authorList>
    </citation>
    <scope>NUCLEOTIDE SEQUENCE</scope>
    <source>
        <strain evidence="1">ADurb.Bin160</strain>
    </source>
</reference>
<name>A0A1V5ZKB3_9BACT</name>
<dbReference type="Proteomes" id="UP000485621">
    <property type="component" value="Unassembled WGS sequence"/>
</dbReference>
<dbReference type="EMBL" id="MWDB01000037">
    <property type="protein sequence ID" value="OQB40639.1"/>
    <property type="molecule type" value="Genomic_DNA"/>
</dbReference>
<organism evidence="1">
    <name type="scientific">candidate division CPR1 bacterium ADurb.Bin160</name>
    <dbReference type="NCBI Taxonomy" id="1852826"/>
    <lineage>
        <taxon>Bacteria</taxon>
        <taxon>candidate division CPR1</taxon>
    </lineage>
</organism>
<comment type="caution">
    <text evidence="1">The sequence shown here is derived from an EMBL/GenBank/DDBJ whole genome shotgun (WGS) entry which is preliminary data.</text>
</comment>